<evidence type="ECO:0000256" key="11">
    <source>
        <dbReference type="SAM" id="MobiDB-lite"/>
    </source>
</evidence>
<keyword evidence="10" id="KW-0961">Cell wall biogenesis/degradation</keyword>
<dbReference type="PANTHER" id="PTHR30627">
    <property type="entry name" value="PEPTIDOGLYCAN D,D-TRANSPEPTIDASE"/>
    <property type="match status" value="1"/>
</dbReference>
<evidence type="ECO:0000256" key="12">
    <source>
        <dbReference type="SAM" id="Phobius"/>
    </source>
</evidence>
<keyword evidence="4" id="KW-1003">Cell membrane</keyword>
<keyword evidence="6" id="KW-0133">Cell shape</keyword>
<evidence type="ECO:0000256" key="9">
    <source>
        <dbReference type="ARBA" id="ARBA00023136"/>
    </source>
</evidence>
<dbReference type="InterPro" id="IPR001460">
    <property type="entry name" value="PCN-bd_Tpept"/>
</dbReference>
<dbReference type="Gene3D" id="3.90.1310.10">
    <property type="entry name" value="Penicillin-binding protein 2a (Domain 2)"/>
    <property type="match status" value="1"/>
</dbReference>
<reference evidence="15 16" key="1">
    <citation type="submission" date="2023-03" db="EMBL/GenBank/DDBJ databases">
        <title>Draft genome sequence of the bacteria which degrade cell wall of Tricholomamatutake.</title>
        <authorList>
            <person name="Konishi Y."/>
            <person name="Fukuta Y."/>
            <person name="Shirasaka N."/>
        </authorList>
    </citation>
    <scope>NUCLEOTIDE SEQUENCE [LARGE SCALE GENOMIC DNA]</scope>
    <source>
        <strain evidence="16">mu1</strain>
    </source>
</reference>
<keyword evidence="7" id="KW-0573">Peptidoglycan synthesis</keyword>
<evidence type="ECO:0000259" key="14">
    <source>
        <dbReference type="Pfam" id="PF03717"/>
    </source>
</evidence>
<organism evidence="15 16">
    <name type="scientific">Paenibacillus glycanilyticus</name>
    <dbReference type="NCBI Taxonomy" id="126569"/>
    <lineage>
        <taxon>Bacteria</taxon>
        <taxon>Bacillati</taxon>
        <taxon>Bacillota</taxon>
        <taxon>Bacilli</taxon>
        <taxon>Bacillales</taxon>
        <taxon>Paenibacillaceae</taxon>
        <taxon>Paenibacillus</taxon>
    </lineage>
</organism>
<keyword evidence="9 12" id="KW-0472">Membrane</keyword>
<evidence type="ECO:0000256" key="5">
    <source>
        <dbReference type="ARBA" id="ARBA00022692"/>
    </source>
</evidence>
<evidence type="ECO:0000256" key="8">
    <source>
        <dbReference type="ARBA" id="ARBA00022989"/>
    </source>
</evidence>
<dbReference type="SUPFAM" id="SSF56601">
    <property type="entry name" value="beta-lactamase/transpeptidase-like"/>
    <property type="match status" value="1"/>
</dbReference>
<evidence type="ECO:0000313" key="15">
    <source>
        <dbReference type="EMBL" id="GLX65940.1"/>
    </source>
</evidence>
<feature type="transmembrane region" description="Helical" evidence="12">
    <location>
        <begin position="20"/>
        <end position="44"/>
    </location>
</feature>
<evidence type="ECO:0000313" key="16">
    <source>
        <dbReference type="Proteomes" id="UP001157114"/>
    </source>
</evidence>
<proteinExistence type="inferred from homology"/>
<accession>A0ABQ6G671</accession>
<dbReference type="Proteomes" id="UP001157114">
    <property type="component" value="Unassembled WGS sequence"/>
</dbReference>
<feature type="compositionally biased region" description="Low complexity" evidence="11">
    <location>
        <begin position="667"/>
        <end position="691"/>
    </location>
</feature>
<evidence type="ECO:0000256" key="3">
    <source>
        <dbReference type="ARBA" id="ARBA00007171"/>
    </source>
</evidence>
<name>A0ABQ6G671_9BACL</name>
<protein>
    <submittedName>
        <fullName evidence="15">Penicillin-binding protein</fullName>
    </submittedName>
</protein>
<evidence type="ECO:0000256" key="2">
    <source>
        <dbReference type="ARBA" id="ARBA00004236"/>
    </source>
</evidence>
<dbReference type="EMBL" id="BSSQ01000001">
    <property type="protein sequence ID" value="GLX65940.1"/>
    <property type="molecule type" value="Genomic_DNA"/>
</dbReference>
<evidence type="ECO:0000256" key="6">
    <source>
        <dbReference type="ARBA" id="ARBA00022960"/>
    </source>
</evidence>
<keyword evidence="5 12" id="KW-0812">Transmembrane</keyword>
<dbReference type="InterPro" id="IPR050515">
    <property type="entry name" value="Beta-lactam/transpept"/>
</dbReference>
<sequence length="691" mass="76812">MHDDPQKREITNRRHFSFRLNFFFFVVFGLFSVLIIQLAILQFVDGPKLSAQGSQKSTRSVKIAPIRGNIYDSSGAPIAYSTSTQSLYFTISPDFKDGDAEAIAAKLAEVFDKYGETDPKKQLTVEDIIRQMDLDFRRNTISTPRRIKTGLTDKEIAYFSEHKSEFKGIDIVEESVRNYTEDTVAVQLVGYLKKFKGVRESLDFYKDKGNEDDPQLQYLDDEDVGYDGLEYMYQDILRGKNGLKTYPVNNAERIIGPVQITNPQKGDDLYLTINRNVQLTTEQAIVDQIHKISTSSNKAERAEYAKIGFAVAMEVNTGKVVAMASMPDYDPNIWFGGKISNEDYKNFESVLNNGTIREVFPHYETDKERNQHPSSLVPPGSTMKPLSVLIGLKEKLFTTSSTYYDNGAFFFGAKGHEVRIGNASNHAYGLLDPASAIAHSSNPFMAKMVGNNLYEKYGKKGVDIWDNYMKQFGLGVLTGSGLRGESKGTIDYYHEVETASAQSALVRAAFGQQARYTPLQLVQYAAMLANHGKRMKPQFVNQIKDADGNVVQNFKPEVLNTVDFPEAYWNEIEDGMSRVNVQGFEGVTYTYERKTGTAQSDVAGRRADNAVFIAYAPRENPKLAVAVIIPDGEFGGWGAAPIARKIFDAYDYEVGLDGPAGKLSDPANQSSNGSTNAGTTNTTGNTTTNQP</sequence>
<feature type="domain" description="Penicillin-binding protein dimerisation" evidence="14">
    <location>
        <begin position="63"/>
        <end position="256"/>
    </location>
</feature>
<evidence type="ECO:0000259" key="13">
    <source>
        <dbReference type="Pfam" id="PF00905"/>
    </source>
</evidence>
<evidence type="ECO:0000256" key="7">
    <source>
        <dbReference type="ARBA" id="ARBA00022984"/>
    </source>
</evidence>
<keyword evidence="8 12" id="KW-1133">Transmembrane helix</keyword>
<comment type="similarity">
    <text evidence="3">Belongs to the transpeptidase family.</text>
</comment>
<dbReference type="SUPFAM" id="SSF56519">
    <property type="entry name" value="Penicillin binding protein dimerisation domain"/>
    <property type="match status" value="1"/>
</dbReference>
<comment type="subcellular location">
    <subcellularLocation>
        <location evidence="2">Cell membrane</location>
    </subcellularLocation>
    <subcellularLocation>
        <location evidence="1">Membrane</location>
        <topology evidence="1">Single-pass membrane protein</topology>
    </subcellularLocation>
</comment>
<evidence type="ECO:0000256" key="4">
    <source>
        <dbReference type="ARBA" id="ARBA00022475"/>
    </source>
</evidence>
<gene>
    <name evidence="15" type="ORF">MU1_02840</name>
</gene>
<dbReference type="InterPro" id="IPR005311">
    <property type="entry name" value="PBP_dimer"/>
</dbReference>
<dbReference type="InterPro" id="IPR036138">
    <property type="entry name" value="PBP_dimer_sf"/>
</dbReference>
<evidence type="ECO:0000256" key="10">
    <source>
        <dbReference type="ARBA" id="ARBA00023316"/>
    </source>
</evidence>
<dbReference type="RefSeq" id="WP_284236619.1">
    <property type="nucleotide sequence ID" value="NZ_BSSQ01000001.1"/>
</dbReference>
<dbReference type="Pfam" id="PF00905">
    <property type="entry name" value="Transpeptidase"/>
    <property type="match status" value="1"/>
</dbReference>
<evidence type="ECO:0000256" key="1">
    <source>
        <dbReference type="ARBA" id="ARBA00004167"/>
    </source>
</evidence>
<comment type="caution">
    <text evidence="15">The sequence shown here is derived from an EMBL/GenBank/DDBJ whole genome shotgun (WGS) entry which is preliminary data.</text>
</comment>
<dbReference type="Gene3D" id="3.40.710.10">
    <property type="entry name" value="DD-peptidase/beta-lactamase superfamily"/>
    <property type="match status" value="1"/>
</dbReference>
<feature type="domain" description="Penicillin-binding protein transpeptidase" evidence="13">
    <location>
        <begin position="308"/>
        <end position="647"/>
    </location>
</feature>
<dbReference type="PANTHER" id="PTHR30627:SF2">
    <property type="entry name" value="PEPTIDOGLYCAN D,D-TRANSPEPTIDASE MRDA"/>
    <property type="match status" value="1"/>
</dbReference>
<dbReference type="Pfam" id="PF03717">
    <property type="entry name" value="PBP_dimer"/>
    <property type="match status" value="1"/>
</dbReference>
<keyword evidence="16" id="KW-1185">Reference proteome</keyword>
<feature type="region of interest" description="Disordered" evidence="11">
    <location>
        <begin position="660"/>
        <end position="691"/>
    </location>
</feature>
<dbReference type="InterPro" id="IPR012338">
    <property type="entry name" value="Beta-lactam/transpept-like"/>
</dbReference>